<comment type="catalytic activity">
    <reaction evidence="1">
        <text>ATP + H2O = ADP + phosphate + H(+)</text>
        <dbReference type="Rhea" id="RHEA:13065"/>
        <dbReference type="ChEBI" id="CHEBI:15377"/>
        <dbReference type="ChEBI" id="CHEBI:15378"/>
        <dbReference type="ChEBI" id="CHEBI:30616"/>
        <dbReference type="ChEBI" id="CHEBI:43474"/>
        <dbReference type="ChEBI" id="CHEBI:456216"/>
        <dbReference type="EC" id="5.6.2.3"/>
    </reaction>
</comment>
<dbReference type="InterPro" id="IPR027417">
    <property type="entry name" value="P-loop_NTPase"/>
</dbReference>
<dbReference type="Pfam" id="PF05970">
    <property type="entry name" value="PIF1"/>
    <property type="match status" value="1"/>
</dbReference>
<dbReference type="GO" id="GO:0005524">
    <property type="term" value="F:ATP binding"/>
    <property type="evidence" value="ECO:0007669"/>
    <property type="project" value="UniProtKB-KW"/>
</dbReference>
<dbReference type="GO" id="GO:0043139">
    <property type="term" value="F:5'-3' DNA helicase activity"/>
    <property type="evidence" value="ECO:0007669"/>
    <property type="project" value="UniProtKB-EC"/>
</dbReference>
<dbReference type="SUPFAM" id="SSF52540">
    <property type="entry name" value="P-loop containing nucleoside triphosphate hydrolases"/>
    <property type="match status" value="2"/>
</dbReference>
<evidence type="ECO:0000259" key="5">
    <source>
        <dbReference type="Pfam" id="PF20209"/>
    </source>
</evidence>
<reference evidence="6" key="1">
    <citation type="submission" date="2019-08" db="EMBL/GenBank/DDBJ databases">
        <title>The improved chromosome-level genome for the pearl oyster Pinctada fucata martensii using PacBio sequencing and Hi-C.</title>
        <authorList>
            <person name="Zheng Z."/>
        </authorList>
    </citation>
    <scope>NUCLEOTIDE SEQUENCE</scope>
    <source>
        <strain evidence="6">ZZ-2019</strain>
        <tissue evidence="6">Adductor muscle</tissue>
    </source>
</reference>
<dbReference type="InterPro" id="IPR010285">
    <property type="entry name" value="DNA_helicase_pif1-like_DEAD"/>
</dbReference>
<feature type="compositionally biased region" description="Basic and acidic residues" evidence="2">
    <location>
        <begin position="45"/>
        <end position="357"/>
    </location>
</feature>
<keyword evidence="1" id="KW-0234">DNA repair</keyword>
<keyword evidence="1" id="KW-0233">DNA recombination</keyword>
<feature type="domain" description="DNA helicase Pif1-like DEAD-box helicase" evidence="3">
    <location>
        <begin position="1388"/>
        <end position="1607"/>
    </location>
</feature>
<organism evidence="6 7">
    <name type="scientific">Pinctada imbricata</name>
    <name type="common">Atlantic pearl-oyster</name>
    <name type="synonym">Pinctada martensii</name>
    <dbReference type="NCBI Taxonomy" id="66713"/>
    <lineage>
        <taxon>Eukaryota</taxon>
        <taxon>Metazoa</taxon>
        <taxon>Spiralia</taxon>
        <taxon>Lophotrochozoa</taxon>
        <taxon>Mollusca</taxon>
        <taxon>Bivalvia</taxon>
        <taxon>Autobranchia</taxon>
        <taxon>Pteriomorphia</taxon>
        <taxon>Pterioida</taxon>
        <taxon>Pterioidea</taxon>
        <taxon>Pteriidae</taxon>
        <taxon>Pinctada</taxon>
    </lineage>
</organism>
<evidence type="ECO:0000259" key="3">
    <source>
        <dbReference type="Pfam" id="PF05970"/>
    </source>
</evidence>
<feature type="compositionally biased region" description="Acidic residues" evidence="2">
    <location>
        <begin position="569"/>
        <end position="580"/>
    </location>
</feature>
<dbReference type="Pfam" id="PF20209">
    <property type="entry name" value="DUF6570"/>
    <property type="match status" value="1"/>
</dbReference>
<dbReference type="GO" id="GO:0000723">
    <property type="term" value="P:telomere maintenance"/>
    <property type="evidence" value="ECO:0007669"/>
    <property type="project" value="InterPro"/>
</dbReference>
<sequence length="2089" mass="242175">MKKRKIVSQEAFRKQIARSKQSDTAVILARERDAKRKKERRKDKYYRTAEQEKDTERHIEVRKDGAFKHKEKERETKLRTEKRKDKNYRTAEQEKDTERHVEVRKDGAFKHKEKERETKLRTEKRKDKNYRTAEQEKDTERHVEVRKDGAFKHKEKERETKLRTEKRKDKNYRTAEQEKDTERHVEVRKDGAFKHKEKERETKLRTEKRKDKNYRTAEQEKDTERHVEVRKDGAFKHKEKEQETKLRTEKRKDKNYRTAEQEKDTERHVEVRKDGAFKHKEKERETKLRTEKRKDKNYRTAEQEKDTERHVEVRKDGAFKHKEKERETKLRTEKRKDKNYRTAEREREKLNKSEKRQSKSSRTLNDVIETFHNKVSEGPIYNCTSCFQLWFKHSVLPFPNSLRTSNNHNIKELIQMCPMNIGIQGKLWLCKTCYNYFRRGKMPPMSIMNKMEFPASCILQELNPLEQTLLAVILPFMKIHQAPRGKQKKLLGNMVLVPSDVDSTVTQLPRLQSNTGTIKAKLKRRLRYKHHVYALNIRPHLVRSAAKYLTSAPLYKQYVQFDDSWSEEIVDDDSSEEEDNEQHTSSDKQGTKDKVEGSDDEWDEVDEGEKMSGEADTMLTAPDYIEPGERDKVYNFAPAEGGAPLSVFLQPDCEELAFPGIFCGHKRPSNEDRTVRVTYGDIVKSELRNADRRAASNIENLFFKTKKIQMKTLIDQGQLALRKVKIQDQQLTVKDVTGEAVQSLIFHDKAYKFLANIRGSPPYFEKASKDLFAMIRQLGPATFFITLSAAESRWLHLLRILGTVVDHRKYTDQELEDMTWDEKCRLIQSDPITCARVFDHSVSAFLSTFIHSECHPLSEVQDFFYRVEYQQRGSPHIHMMVWCKDSPTFGKDSDEEVCEFIDKFITCNSITDKTNLTELIGLQNHRHSHTCKKKREKVCRFGFPKPPLEKTTILYPLEEDIPRKVKEELRKKYKCIQTFLNEHENDLDISYKDFLDLLKMTEEEYVKAIRSTLKSPTVFLKRKVCEPRMNNYNENILLAWRANIDIQFVLDVYACATYVASYVTKSQRGMSELLRQASKEVQSGNLNLKEQIRTVGNKFLNAVEISAQEAAYICLQLPMKRASRKVVFVNTSPPSARVSLLKPQGILNKMKEDDDDIECSNDLTRYATRPTSMENMCLAEFISQYDRISKDDKQIQVSLAKTINLRESSEINNDDEDKNTDLEEEAVTTSLDQQYRKRKIGNILRPVHFNPDTDTELYYRELIVLYHPWRDEDALKDENESFQQKYITLRDEISKQREIYEPFAAAVDEASRLILESDDIDETWDQLAPQAEHAESEDRHNTEKPVDAGIEDYDIGQDVGLPISNVEEDLHSYNEMSDEDYRNHMQKLNRTQIAFVYDIVHHLKSSNEPIYRFLSGGAGVGKSYVTSALYQTALKYLNKKEGDNFTARKLLLLAPTGKAAYHIKGTTIHCGLKIPPNQKLEHKPLSASSLNSLRNEIGSVSLVFIDEISMVGFKMMNCIHQRLMEIKQSPKPFGGVSIIAVGDLFQLKPVMDSYIFSSPKSGYLPLATNLWTDLFSMVELTQIMRQADHKNFAELLNRLREGNQTQQDIDTLKERQLSIPQTDIHYPSTSVHLYATNERVNAFNSTVILRTDTPKSLVTAKDRLVGSTPPSMQQKILQNFKNSSQTKQLSNTVELAEGVIYDLTVNVDTSDGLINGASCTVKKLSLPTGETQPKGIVWVQFHDENIGRALRNSSKHLYRGNVNRNWTPIEPIVKQCTAGHKGQAQIQRLQYPLRPAHAKTIHRSQGDTMDSAVIDMTTKRKIEHIHYVAVSRLKSLDGLHIINLEENKIAVSTDVQREMERLRSIPQQTSSTLSLSSNEGNLKIVYLNARSLHRHLPDIKCDININVSDVAIFSETRLCERDSQDATSLTSHPYQYRFDGSCAGDNRPYHGLNIYSKQELIVIDQSKRNNIEIVLAETNMGISVIAVYKPPTVSSTALCKNLKELHTKHLFHESLILGDFNIDWNEDSSQRKQLKKCLCDDLGYKQNIEGPTTDRQTRIDLIFSRLHQPITTGTAEVYFSDHKIVWASC</sequence>
<evidence type="ECO:0000313" key="7">
    <source>
        <dbReference type="Proteomes" id="UP001186944"/>
    </source>
</evidence>
<dbReference type="PANTHER" id="PTHR47642">
    <property type="entry name" value="ATP-DEPENDENT DNA HELICASE"/>
    <property type="match status" value="1"/>
</dbReference>
<dbReference type="GO" id="GO:0016787">
    <property type="term" value="F:hydrolase activity"/>
    <property type="evidence" value="ECO:0007669"/>
    <property type="project" value="UniProtKB-KW"/>
</dbReference>
<dbReference type="SUPFAM" id="SSF56219">
    <property type="entry name" value="DNase I-like"/>
    <property type="match status" value="1"/>
</dbReference>
<evidence type="ECO:0000313" key="6">
    <source>
        <dbReference type="EMBL" id="KAK3083085.1"/>
    </source>
</evidence>
<name>A0AA89BKW0_PINIB</name>
<keyword evidence="7" id="KW-1185">Reference proteome</keyword>
<feature type="compositionally biased region" description="Basic and acidic residues" evidence="2">
    <location>
        <begin position="581"/>
        <end position="597"/>
    </location>
</feature>
<feature type="domain" description="DUF6570" evidence="5">
    <location>
        <begin position="439"/>
        <end position="564"/>
    </location>
</feature>
<dbReference type="InterPro" id="IPR051055">
    <property type="entry name" value="PIF1_helicase"/>
</dbReference>
<dbReference type="Pfam" id="PF14214">
    <property type="entry name" value="Helitron_like_N"/>
    <property type="match status" value="1"/>
</dbReference>
<feature type="domain" description="Helitron helicase-like" evidence="4">
    <location>
        <begin position="718"/>
        <end position="881"/>
    </location>
</feature>
<dbReference type="InterPro" id="IPR046700">
    <property type="entry name" value="DUF6570"/>
</dbReference>
<feature type="region of interest" description="Disordered" evidence="2">
    <location>
        <begin position="1"/>
        <end position="362"/>
    </location>
</feature>
<dbReference type="InterPro" id="IPR025476">
    <property type="entry name" value="Helitron_helicase-like"/>
</dbReference>
<dbReference type="EC" id="5.6.2.3" evidence="1"/>
<proteinExistence type="inferred from homology"/>
<keyword evidence="1" id="KW-0227">DNA damage</keyword>
<comment type="cofactor">
    <cofactor evidence="1">
        <name>Mg(2+)</name>
        <dbReference type="ChEBI" id="CHEBI:18420"/>
    </cofactor>
</comment>
<dbReference type="GO" id="GO:0006281">
    <property type="term" value="P:DNA repair"/>
    <property type="evidence" value="ECO:0007669"/>
    <property type="project" value="UniProtKB-KW"/>
</dbReference>
<dbReference type="GO" id="GO:0006310">
    <property type="term" value="P:DNA recombination"/>
    <property type="evidence" value="ECO:0007669"/>
    <property type="project" value="UniProtKB-KW"/>
</dbReference>
<feature type="compositionally biased region" description="Acidic residues" evidence="2">
    <location>
        <begin position="598"/>
        <end position="607"/>
    </location>
</feature>
<keyword evidence="1" id="KW-0067">ATP-binding</keyword>
<evidence type="ECO:0000259" key="4">
    <source>
        <dbReference type="Pfam" id="PF14214"/>
    </source>
</evidence>
<dbReference type="Gene3D" id="3.40.50.300">
    <property type="entry name" value="P-loop containing nucleotide triphosphate hydrolases"/>
    <property type="match status" value="1"/>
</dbReference>
<dbReference type="InterPro" id="IPR036691">
    <property type="entry name" value="Endo/exonu/phosph_ase_sf"/>
</dbReference>
<evidence type="ECO:0000256" key="1">
    <source>
        <dbReference type="RuleBase" id="RU363044"/>
    </source>
</evidence>
<evidence type="ECO:0000256" key="2">
    <source>
        <dbReference type="SAM" id="MobiDB-lite"/>
    </source>
</evidence>
<dbReference type="EMBL" id="VSWD01000014">
    <property type="protein sequence ID" value="KAK3083085.1"/>
    <property type="molecule type" value="Genomic_DNA"/>
</dbReference>
<dbReference type="Proteomes" id="UP001186944">
    <property type="component" value="Unassembled WGS sequence"/>
</dbReference>
<keyword evidence="1" id="KW-0547">Nucleotide-binding</keyword>
<keyword evidence="1" id="KW-0378">Hydrolase</keyword>
<protein>
    <recommendedName>
        <fullName evidence="1">ATP-dependent DNA helicase</fullName>
        <ecNumber evidence="1">5.6.2.3</ecNumber>
    </recommendedName>
</protein>
<gene>
    <name evidence="6" type="ORF">FSP39_013551</name>
</gene>
<dbReference type="PANTHER" id="PTHR47642:SF5">
    <property type="entry name" value="ATP-DEPENDENT DNA HELICASE"/>
    <property type="match status" value="1"/>
</dbReference>
<comment type="similarity">
    <text evidence="1">Belongs to the helicase family.</text>
</comment>
<accession>A0AA89BKW0</accession>
<dbReference type="Gene3D" id="3.60.10.10">
    <property type="entry name" value="Endonuclease/exonuclease/phosphatase"/>
    <property type="match status" value="1"/>
</dbReference>
<feature type="region of interest" description="Disordered" evidence="2">
    <location>
        <begin position="569"/>
        <end position="617"/>
    </location>
</feature>
<keyword evidence="1" id="KW-0347">Helicase</keyword>
<comment type="caution">
    <text evidence="6">The sequence shown here is derived from an EMBL/GenBank/DDBJ whole genome shotgun (WGS) entry which is preliminary data.</text>
</comment>